<dbReference type="SUPFAM" id="SSF48452">
    <property type="entry name" value="TPR-like"/>
    <property type="match status" value="1"/>
</dbReference>
<dbReference type="Gene3D" id="1.10.287.110">
    <property type="entry name" value="DnaJ domain"/>
    <property type="match status" value="1"/>
</dbReference>
<comment type="subcellular location">
    <subcellularLocation>
        <location evidence="1">Cytoplasm</location>
    </subcellularLocation>
</comment>
<dbReference type="InterPro" id="IPR035897">
    <property type="entry name" value="Toll_tir_struct_dom_sf"/>
</dbReference>
<proteinExistence type="predicted"/>
<keyword evidence="4" id="KW-0802">TPR repeat</keyword>
<dbReference type="SUPFAM" id="SSF46565">
    <property type="entry name" value="Chaperone J-domain"/>
    <property type="match status" value="1"/>
</dbReference>
<feature type="region of interest" description="Disordered" evidence="6">
    <location>
        <begin position="471"/>
        <end position="516"/>
    </location>
</feature>
<dbReference type="Gene3D" id="1.25.40.10">
    <property type="entry name" value="Tetratricopeptide repeat domain"/>
    <property type="match status" value="1"/>
</dbReference>
<dbReference type="GO" id="GO:0005739">
    <property type="term" value="C:mitochondrion"/>
    <property type="evidence" value="ECO:0007669"/>
    <property type="project" value="TreeGrafter"/>
</dbReference>
<protein>
    <recommendedName>
        <fullName evidence="11">UBA domain-containing protein</fullName>
    </recommendedName>
</protein>
<dbReference type="FunFam" id="1.10.287.110:FF:000002">
    <property type="entry name" value="putative tyrosine-protein phosphatase auxilin isoform X2"/>
    <property type="match status" value="1"/>
</dbReference>
<feature type="coiled-coil region" evidence="5">
    <location>
        <begin position="1105"/>
        <end position="1139"/>
    </location>
</feature>
<feature type="domain" description="UBA" evidence="7">
    <location>
        <begin position="350"/>
        <end position="392"/>
    </location>
</feature>
<dbReference type="InterPro" id="IPR051982">
    <property type="entry name" value="CiliaryAsmbly_MitoImport"/>
</dbReference>
<dbReference type="PROSITE" id="PS50076">
    <property type="entry name" value="DNAJ_2"/>
    <property type="match status" value="1"/>
</dbReference>
<feature type="compositionally biased region" description="Low complexity" evidence="6">
    <location>
        <begin position="29"/>
        <end position="39"/>
    </location>
</feature>
<evidence type="ECO:0000259" key="8">
    <source>
        <dbReference type="PROSITE" id="PS50076"/>
    </source>
</evidence>
<dbReference type="PROSITE" id="PS50030">
    <property type="entry name" value="UBA"/>
    <property type="match status" value="1"/>
</dbReference>
<dbReference type="SMART" id="SM00165">
    <property type="entry name" value="UBA"/>
    <property type="match status" value="1"/>
</dbReference>
<organism evidence="9 10">
    <name type="scientific">Physocladia obscura</name>
    <dbReference type="NCBI Taxonomy" id="109957"/>
    <lineage>
        <taxon>Eukaryota</taxon>
        <taxon>Fungi</taxon>
        <taxon>Fungi incertae sedis</taxon>
        <taxon>Chytridiomycota</taxon>
        <taxon>Chytridiomycota incertae sedis</taxon>
        <taxon>Chytridiomycetes</taxon>
        <taxon>Chytridiales</taxon>
        <taxon>Chytriomycetaceae</taxon>
        <taxon>Physocladia</taxon>
    </lineage>
</organism>
<feature type="region of interest" description="Disordered" evidence="6">
    <location>
        <begin position="320"/>
        <end position="354"/>
    </location>
</feature>
<feature type="compositionally biased region" description="Polar residues" evidence="6">
    <location>
        <begin position="74"/>
        <end position="95"/>
    </location>
</feature>
<dbReference type="SMART" id="SM00028">
    <property type="entry name" value="TPR"/>
    <property type="match status" value="3"/>
</dbReference>
<comment type="caution">
    <text evidence="9">The sequence shown here is derived from an EMBL/GenBank/DDBJ whole genome shotgun (WGS) entry which is preliminary data.</text>
</comment>
<evidence type="ECO:0000259" key="7">
    <source>
        <dbReference type="PROSITE" id="PS50030"/>
    </source>
</evidence>
<feature type="compositionally biased region" description="Low complexity" evidence="6">
    <location>
        <begin position="134"/>
        <end position="152"/>
    </location>
</feature>
<dbReference type="SUPFAM" id="SSF46934">
    <property type="entry name" value="UBA-like"/>
    <property type="match status" value="1"/>
</dbReference>
<dbReference type="PANTHER" id="PTHR45984:SF1">
    <property type="entry name" value="SPAG1 AXONEMAL DYNEIN ASSEMBLY FACTOR"/>
    <property type="match status" value="1"/>
</dbReference>
<dbReference type="SUPFAM" id="SSF52200">
    <property type="entry name" value="Toll/Interleukin receptor TIR domain"/>
    <property type="match status" value="1"/>
</dbReference>
<keyword evidence="3" id="KW-0677">Repeat</keyword>
<dbReference type="Gene3D" id="3.40.50.10140">
    <property type="entry name" value="Toll/interleukin-1 receptor homology (TIR) domain"/>
    <property type="match status" value="1"/>
</dbReference>
<dbReference type="PANTHER" id="PTHR45984">
    <property type="entry name" value="RNA (RNA) POLYMERASE II ASSOCIATED PROTEIN HOMOLOG"/>
    <property type="match status" value="1"/>
</dbReference>
<feature type="compositionally biased region" description="Polar residues" evidence="6">
    <location>
        <begin position="53"/>
        <end position="63"/>
    </location>
</feature>
<feature type="compositionally biased region" description="Polar residues" evidence="6">
    <location>
        <begin position="913"/>
        <end position="925"/>
    </location>
</feature>
<evidence type="ECO:0000256" key="3">
    <source>
        <dbReference type="ARBA" id="ARBA00022737"/>
    </source>
</evidence>
<evidence type="ECO:0000256" key="6">
    <source>
        <dbReference type="SAM" id="MobiDB-lite"/>
    </source>
</evidence>
<dbReference type="InterPro" id="IPR036869">
    <property type="entry name" value="J_dom_sf"/>
</dbReference>
<dbReference type="GO" id="GO:0031072">
    <property type="term" value="F:heat shock protein binding"/>
    <property type="evidence" value="ECO:0007669"/>
    <property type="project" value="TreeGrafter"/>
</dbReference>
<reference evidence="9" key="1">
    <citation type="submission" date="2020-05" db="EMBL/GenBank/DDBJ databases">
        <title>Phylogenomic resolution of chytrid fungi.</title>
        <authorList>
            <person name="Stajich J.E."/>
            <person name="Amses K."/>
            <person name="Simmons R."/>
            <person name="Seto K."/>
            <person name="Myers J."/>
            <person name="Bonds A."/>
            <person name="Quandt C.A."/>
            <person name="Barry K."/>
            <person name="Liu P."/>
            <person name="Grigoriev I."/>
            <person name="Longcore J.E."/>
            <person name="James T.Y."/>
        </authorList>
    </citation>
    <scope>NUCLEOTIDE SEQUENCE</scope>
    <source>
        <strain evidence="9">JEL0513</strain>
    </source>
</reference>
<feature type="region of interest" description="Disordered" evidence="6">
    <location>
        <begin position="394"/>
        <end position="427"/>
    </location>
</feature>
<gene>
    <name evidence="9" type="ORF">HK100_007141</name>
</gene>
<feature type="compositionally biased region" description="Polar residues" evidence="6">
    <location>
        <begin position="338"/>
        <end position="354"/>
    </location>
</feature>
<dbReference type="InterPro" id="IPR001623">
    <property type="entry name" value="DnaJ_domain"/>
</dbReference>
<feature type="region of interest" description="Disordered" evidence="6">
    <location>
        <begin position="581"/>
        <end position="608"/>
    </location>
</feature>
<evidence type="ECO:0000256" key="2">
    <source>
        <dbReference type="ARBA" id="ARBA00022490"/>
    </source>
</evidence>
<dbReference type="GO" id="GO:0006626">
    <property type="term" value="P:protein targeting to mitochondrion"/>
    <property type="evidence" value="ECO:0007669"/>
    <property type="project" value="TreeGrafter"/>
</dbReference>
<keyword evidence="2" id="KW-0963">Cytoplasm</keyword>
<name>A0AAD5T4V7_9FUNG</name>
<feature type="domain" description="J" evidence="8">
    <location>
        <begin position="845"/>
        <end position="908"/>
    </location>
</feature>
<evidence type="ECO:0000256" key="1">
    <source>
        <dbReference type="ARBA" id="ARBA00004496"/>
    </source>
</evidence>
<evidence type="ECO:0008006" key="11">
    <source>
        <dbReference type="Google" id="ProtNLM"/>
    </source>
</evidence>
<evidence type="ECO:0000256" key="4">
    <source>
        <dbReference type="ARBA" id="ARBA00022803"/>
    </source>
</evidence>
<dbReference type="CDD" id="cd06257">
    <property type="entry name" value="DnaJ"/>
    <property type="match status" value="1"/>
</dbReference>
<sequence>MTAKNKDPFAELLSFTAANGTNINNNIGISNTNNNNNSSLSLDEQRRRAAAAPSQTLNPNPILNANVAPIMASGNYSPHSRQSSNYASRDSGSTFQSNLDSFSVSNPIQSNLQYSANGTANNIGFSTLAPPSPLQSRSNSSQYSYQSTTLTPPISNPSKTGNKNRDAFADLLVEARSPSGKPGNFTISSSTGNNHVPLNSLASSATSTNTFITNYPNSGTFIGSNSVNNNTFTPEQQVSQPSSYLNQQLHPQLVFSTAEIHSQKSSHADIWDFDALTSTVTTGQAPNESDPFGLGFSNSQIPNQQKQEEEEDLFAIFNKPRAPSPPPRPEITSKPISPTIQSSEIRANIPQSPRSTAITSITDMGFLRANAIAALDAAQGDVERAISFLLANNRDSSLSPDRSPPPRPPRRSNFDTAQSPNSPVTPNASAAVALATNAKNLFEFGRAKLGAAYVKASERVAAVVEGFDVGNSGGANSGTVNSSDMWDREGQNRWADNDGGSASRYRDDTSSDEEEEIHLVHRRKPVGGNAKVVQSPIISASSRQEFSGENGFRSLQSPQHQQSHTDVFAFDNIVASGTPLAASSHLNQTKSRPPQPPASRKPASLRYTATPSQRAIAATHRERGNDLFKAGQYAAADEAYSVAILTLPVDDGDLIALRNNRAAARLKIGDYVGVITDCDAVQAIDARDPKSLLRRAAAWEGRERWNEALRDYESLMRLDSSIKGVTEGLARSRKGVAEFSGDGTGVFAGRASAGGENLWISDGLAPRTTPLANQSNKPISAKAQAAVEKAVDAVRTQINVQEREDEEKFQAKEAVEAKIENWKRGKDQNIRALLSSLDSVLWAELEWKTIGLSELITPQQVKIKYMKAVAKVHPDKLKQGTTTEQKLIAQEVFSVLNTAWDSFKSAKNENFQMADNGQGTASAEQTPDAGQKEQTLAGPIRWVGPALKHSDGLWSPIQVVDATVPDDPDVDSDNDSKNDHNALVPNPLFDLTPAAIVDELGKLRTDLKLLADAFTHHRHLTKAESDSALASFFENVRSMEKEADSTSNSVATVLDHEAVLNAQKSMPHYMAILTHAAVIVQEIARNADISHPEEFLSLYHAKEIIRDIDQELSAKKKEIEVLKEKISSLEVELANATRIQPVPTSPVSKPVWRTSSPPSISIPPTFVEVVVPPSQQNGSSQSLIGGAFGYLRRASSAFIQPASKQALVVSTTDLATKNSISAPDDLYAPLIARGGWMLSKDTYDFFISYRVASDAKIAMELYFRLKDQRVVDEHGNSRHVRVYWDKECLKKGQDWHDGFVEGLKNSRCVLMIVSAGAIERMAASDKYGDNVLLEWETAVLSGEFGICIPQPVFINDPSAKSKGYDALTAFRSSDKCPKLRSMASGAHHLSAYTTLGEISKLQGINLNTEEVSWVIPDCMKALTTYIPVKSGAVAKQCHTEASFFKYFSDSKYFSGIPFESKNYFIDFLTSNDLKELFGYEAEGKEGILKYRQHLESLKLTFKGFFYFLRFLQC</sequence>
<dbReference type="InterPro" id="IPR009060">
    <property type="entry name" value="UBA-like_sf"/>
</dbReference>
<evidence type="ECO:0000256" key="5">
    <source>
        <dbReference type="SAM" id="Coils"/>
    </source>
</evidence>
<dbReference type="InterPro" id="IPR015940">
    <property type="entry name" value="UBA"/>
</dbReference>
<feature type="compositionally biased region" description="Polar residues" evidence="6">
    <location>
        <begin position="414"/>
        <end position="426"/>
    </location>
</feature>
<dbReference type="GO" id="GO:0005829">
    <property type="term" value="C:cytosol"/>
    <property type="evidence" value="ECO:0007669"/>
    <property type="project" value="TreeGrafter"/>
</dbReference>
<dbReference type="InterPro" id="IPR011990">
    <property type="entry name" value="TPR-like_helical_dom_sf"/>
</dbReference>
<feature type="region of interest" description="Disordered" evidence="6">
    <location>
        <begin position="126"/>
        <end position="164"/>
    </location>
</feature>
<evidence type="ECO:0000313" key="10">
    <source>
        <dbReference type="Proteomes" id="UP001211907"/>
    </source>
</evidence>
<keyword evidence="10" id="KW-1185">Reference proteome</keyword>
<dbReference type="InterPro" id="IPR019734">
    <property type="entry name" value="TPR_rpt"/>
</dbReference>
<accession>A0AAD5T4V7</accession>
<evidence type="ECO:0000313" key="9">
    <source>
        <dbReference type="EMBL" id="KAJ3130942.1"/>
    </source>
</evidence>
<keyword evidence="5" id="KW-0175">Coiled coil</keyword>
<feature type="region of interest" description="Disordered" evidence="6">
    <location>
        <begin position="541"/>
        <end position="563"/>
    </location>
</feature>
<feature type="region of interest" description="Disordered" evidence="6">
    <location>
        <begin position="962"/>
        <end position="984"/>
    </location>
</feature>
<feature type="region of interest" description="Disordered" evidence="6">
    <location>
        <begin position="29"/>
        <end position="95"/>
    </location>
</feature>
<dbReference type="Gene3D" id="1.10.8.10">
    <property type="entry name" value="DNA helicase RuvA subunit, C-terminal domain"/>
    <property type="match status" value="1"/>
</dbReference>
<feature type="region of interest" description="Disordered" evidence="6">
    <location>
        <begin position="913"/>
        <end position="933"/>
    </location>
</feature>
<feature type="compositionally biased region" description="Acidic residues" evidence="6">
    <location>
        <begin position="964"/>
        <end position="973"/>
    </location>
</feature>
<dbReference type="Proteomes" id="UP001211907">
    <property type="component" value="Unassembled WGS sequence"/>
</dbReference>
<dbReference type="EMBL" id="JADGJH010000335">
    <property type="protein sequence ID" value="KAJ3130942.1"/>
    <property type="molecule type" value="Genomic_DNA"/>
</dbReference>